<comment type="caution">
    <text evidence="2">The sequence shown here is derived from an EMBL/GenBank/DDBJ whole genome shotgun (WGS) entry which is preliminary data.</text>
</comment>
<accession>A0A5C6S7D8</accession>
<proteinExistence type="predicted"/>
<keyword evidence="3" id="KW-1185">Reference proteome</keyword>
<gene>
    <name evidence="2" type="ORF">FRY97_01770</name>
</gene>
<evidence type="ECO:0000313" key="2">
    <source>
        <dbReference type="EMBL" id="TXB69564.1"/>
    </source>
</evidence>
<dbReference type="GO" id="GO:0016787">
    <property type="term" value="F:hydrolase activity"/>
    <property type="evidence" value="ECO:0007669"/>
    <property type="project" value="InterPro"/>
</dbReference>
<evidence type="ECO:0000259" key="1">
    <source>
        <dbReference type="Pfam" id="PF06439"/>
    </source>
</evidence>
<dbReference type="Proteomes" id="UP000321580">
    <property type="component" value="Unassembled WGS sequence"/>
</dbReference>
<evidence type="ECO:0000313" key="3">
    <source>
        <dbReference type="Proteomes" id="UP000321580"/>
    </source>
</evidence>
<dbReference type="Gene3D" id="2.60.120.560">
    <property type="entry name" value="Exo-inulinase, domain 1"/>
    <property type="match status" value="1"/>
</dbReference>
<dbReference type="EMBL" id="VOOR01000002">
    <property type="protein sequence ID" value="TXB69564.1"/>
    <property type="molecule type" value="Genomic_DNA"/>
</dbReference>
<dbReference type="Pfam" id="PF06439">
    <property type="entry name" value="3keto-disac_hyd"/>
    <property type="match status" value="1"/>
</dbReference>
<dbReference type="InterPro" id="IPR010496">
    <property type="entry name" value="AL/BT2_dom"/>
</dbReference>
<reference evidence="2 3" key="1">
    <citation type="submission" date="2019-08" db="EMBL/GenBank/DDBJ databases">
        <title>Genome of Phaeodactylibacter luteus.</title>
        <authorList>
            <person name="Bowman J.P."/>
        </authorList>
    </citation>
    <scope>NUCLEOTIDE SEQUENCE [LARGE SCALE GENOMIC DNA]</scope>
    <source>
        <strain evidence="2 3">KCTC 42180</strain>
    </source>
</reference>
<protein>
    <submittedName>
        <fullName evidence="2">DUF1080 domain-containing protein</fullName>
    </submittedName>
</protein>
<feature type="domain" description="3-keto-alpha-glucoside-1,2-lyase/3-keto-2-hydroxy-glucal hydratase" evidence="1">
    <location>
        <begin position="134"/>
        <end position="301"/>
    </location>
</feature>
<name>A0A5C6S7D8_9BACT</name>
<dbReference type="OrthoDB" id="938897at2"/>
<sequence length="670" mass="73472">MTILWRRSSLLDEFTKKQSIIGICFEKGAHTGKGYLGYSCIISTLVCDNHQIFFFQQTRETNMQRLGYTALLALLFIQLGYGQRSETVRLPLADMSAFQPQAGNWSIVGGVAMNPAVDIHDDLERAVQAAPGTGILFNNNTPDARDHLLTAWEHGDIILELEVMMPKGSNSGIYLQGRYEVQLLDSWGVSQPSFSDIGGIYRNWEQAPELKYMGKAPLVNAAKAPGLWQQLKIVFQAPRFDASGAKVSHARLVSVDLNGVRIHENVEIPRPTGGPVSKEETALGPLMIQGDHGPVAFRNIRYQLLRERPLEFRDLTYELYEGGFEEARAVALGEKAAAGPLDKLSLAPAGKRASFGMIVRGSLSAKEAGAHQLLLKCSGGLRLTVANQPAEIPMQYAGEQLVEVKLEKGDNPIELVYYKNSGWLPLRLGVFNATSHPLPLHAMDALPTGGGNGPILDEVGNRPRMLRAFLDFEGDRQQRLTHAIGVGGTNGVHYAYDLKTGSPACVWRGDFVDATPMWQGRGDGSFRPLGSPAYLFTGHSFARLKDSLAAFPSALDESAGFRNKGYKVDPESGYPVFLYEVDTFLVSDHIRPDAEGKGLVRQLTASAPFNGMAKLAEGQEVVQLTGGLYVVDRQYYVQLPPGVNATVRKVAGQSELVMPFGKHLEYNIKW</sequence>
<dbReference type="AlphaFoldDB" id="A0A5C6S7D8"/>
<organism evidence="2 3">
    <name type="scientific">Phaeodactylibacter luteus</name>
    <dbReference type="NCBI Taxonomy" id="1564516"/>
    <lineage>
        <taxon>Bacteria</taxon>
        <taxon>Pseudomonadati</taxon>
        <taxon>Bacteroidota</taxon>
        <taxon>Saprospiria</taxon>
        <taxon>Saprospirales</taxon>
        <taxon>Haliscomenobacteraceae</taxon>
        <taxon>Phaeodactylibacter</taxon>
    </lineage>
</organism>